<keyword evidence="2" id="KW-1185">Reference proteome</keyword>
<gene>
    <name evidence="1" type="ORF">ALC53_10430</name>
</gene>
<sequence>MAGSDEKCRYALCYYTRCLVVAKEGKGRKHSKSLALNLIGIGAKVESPSYRKNSRFNIFDRLFLALAAQTDQSLLGCTEYLNKSNDWWNRKEEQWCEKRNAHSRDSGEVTALFSEISAAAEPSRSILGMLVNLAAAKSRVSRRLVAYMPRLSAVWEREGPGESGGRCIMRTGAAVPRGGSSLLASWAGCRDNEIHWSTVGNRRVGH</sequence>
<proteinExistence type="predicted"/>
<evidence type="ECO:0000313" key="2">
    <source>
        <dbReference type="Proteomes" id="UP000078540"/>
    </source>
</evidence>
<reference evidence="1 2" key="1">
    <citation type="submission" date="2015-09" db="EMBL/GenBank/DDBJ databases">
        <title>Atta colombica WGS genome.</title>
        <authorList>
            <person name="Nygaard S."/>
            <person name="Hu H."/>
            <person name="Boomsma J."/>
            <person name="Zhang G."/>
        </authorList>
    </citation>
    <scope>NUCLEOTIDE SEQUENCE [LARGE SCALE GENOMIC DNA]</scope>
    <source>
        <strain evidence="1">Treedump-2</strain>
        <tissue evidence="1">Whole body</tissue>
    </source>
</reference>
<dbReference type="EMBL" id="KQ976619">
    <property type="protein sequence ID" value="KYM79093.1"/>
    <property type="molecule type" value="Genomic_DNA"/>
</dbReference>
<name>A0A151I071_9HYME</name>
<protein>
    <submittedName>
        <fullName evidence="1">Uncharacterized protein</fullName>
    </submittedName>
</protein>
<dbReference type="AlphaFoldDB" id="A0A151I071"/>
<dbReference type="Proteomes" id="UP000078540">
    <property type="component" value="Unassembled WGS sequence"/>
</dbReference>
<evidence type="ECO:0000313" key="1">
    <source>
        <dbReference type="EMBL" id="KYM79093.1"/>
    </source>
</evidence>
<organism evidence="1 2">
    <name type="scientific">Atta colombica</name>
    <dbReference type="NCBI Taxonomy" id="520822"/>
    <lineage>
        <taxon>Eukaryota</taxon>
        <taxon>Metazoa</taxon>
        <taxon>Ecdysozoa</taxon>
        <taxon>Arthropoda</taxon>
        <taxon>Hexapoda</taxon>
        <taxon>Insecta</taxon>
        <taxon>Pterygota</taxon>
        <taxon>Neoptera</taxon>
        <taxon>Endopterygota</taxon>
        <taxon>Hymenoptera</taxon>
        <taxon>Apocrita</taxon>
        <taxon>Aculeata</taxon>
        <taxon>Formicoidea</taxon>
        <taxon>Formicidae</taxon>
        <taxon>Myrmicinae</taxon>
        <taxon>Atta</taxon>
    </lineage>
</organism>
<accession>A0A151I071</accession>